<evidence type="ECO:0000313" key="1">
    <source>
        <dbReference type="EMBL" id="EMY80663.1"/>
    </source>
</evidence>
<name>N1WXR0_9FLAO</name>
<comment type="caution">
    <text evidence="1">The sequence shown here is derived from an EMBL/GenBank/DDBJ whole genome shotgun (WGS) entry which is preliminary data.</text>
</comment>
<dbReference type="SUPFAM" id="SSF53756">
    <property type="entry name" value="UDP-Glycosyltransferase/glycogen phosphorylase"/>
    <property type="match status" value="1"/>
</dbReference>
<dbReference type="Gene3D" id="3.40.50.2000">
    <property type="entry name" value="Glycogen Phosphorylase B"/>
    <property type="match status" value="2"/>
</dbReference>
<keyword evidence="2" id="KW-1185">Reference proteome</keyword>
<dbReference type="AlphaFoldDB" id="N1WXR0"/>
<organism evidence="1 2">
    <name type="scientific">Psychroflexus gondwanensis ACAM 44</name>
    <dbReference type="NCBI Taxonomy" id="1189619"/>
    <lineage>
        <taxon>Bacteria</taxon>
        <taxon>Pseudomonadati</taxon>
        <taxon>Bacteroidota</taxon>
        <taxon>Flavobacteriia</taxon>
        <taxon>Flavobacteriales</taxon>
        <taxon>Flavobacteriaceae</taxon>
        <taxon>Psychroflexus</taxon>
    </lineage>
</organism>
<evidence type="ECO:0000313" key="2">
    <source>
        <dbReference type="Proteomes" id="UP000012317"/>
    </source>
</evidence>
<dbReference type="EMBL" id="APLF01000010">
    <property type="protein sequence ID" value="EMY80663.1"/>
    <property type="molecule type" value="Genomic_DNA"/>
</dbReference>
<dbReference type="eggNOG" id="COG0438">
    <property type="taxonomic scope" value="Bacteria"/>
</dbReference>
<dbReference type="Proteomes" id="UP000012317">
    <property type="component" value="Unassembled WGS sequence"/>
</dbReference>
<dbReference type="RefSeq" id="WP_003441606.1">
    <property type="nucleotide sequence ID" value="NZ_APLF01000010.1"/>
</dbReference>
<reference evidence="1 2" key="1">
    <citation type="journal article" date="2014" name="Genome Biol. Evol.">
        <title>Extensive gene acquisition in the extremely psychrophilic bacterial species Psychroflexus torquis and the link to sea-ice ecosystem specialism.</title>
        <authorList>
            <person name="Feng S."/>
            <person name="Powell S.M."/>
            <person name="Wilson R."/>
            <person name="Bowman J.P."/>
        </authorList>
    </citation>
    <scope>NUCLEOTIDE SEQUENCE [LARGE SCALE GENOMIC DNA]</scope>
    <source>
        <strain evidence="1 2">ACAM 44</strain>
    </source>
</reference>
<evidence type="ECO:0008006" key="3">
    <source>
        <dbReference type="Google" id="ProtNLM"/>
    </source>
</evidence>
<protein>
    <recommendedName>
        <fullName evidence="3">Glycosyltransferase</fullName>
    </recommendedName>
</protein>
<accession>N1WXR0</accession>
<gene>
    <name evidence="1" type="ORF">pgond44_10969</name>
</gene>
<dbReference type="STRING" id="1189619.pgond44_10969"/>
<proteinExistence type="predicted"/>
<sequence length="396" mass="45614">MIRKILFISWDGPQTTYLESLFFPIFNQIQKHGAYEFHVMQFTWADKEKKEVIEASAKKAEIKYTSEKVYRKPLTSAGSLFTIFKGIKILKHYINFHKIDILMPRSSLPAMMVNRLNIKGLKVIFDADGMPLMERIEFSGLPISSIQYKILKKEESKLINSANAVIVRSNEAINMHTKQHHLKTKINFFVVLNGRDQSKFIFNKKDRERIRKDLGYQENEKVFVYCGSLDGNKYDLKLMIKFFIAYKIKNSRGKLLILSSSYINNEDLPANYIEDINIMEVKPYEVPFYLSAADIALGFIKPTRSMKAVSAIKLGEYLLMGLPVIFSKGIGNSGKILNNLTTAYLYDYKNPNSIKEATIFAENIKGYNLDTLRDIGINYFSLEKSSESYLKVLDQL</sequence>